<evidence type="ECO:0000313" key="1">
    <source>
        <dbReference type="EMBL" id="MBF0637479.1"/>
    </source>
</evidence>
<name>A0ABR9XU34_9CHLB</name>
<dbReference type="InterPro" id="IPR021730">
    <property type="entry name" value="YdbH"/>
</dbReference>
<evidence type="ECO:0000313" key="2">
    <source>
        <dbReference type="Proteomes" id="UP000619838"/>
    </source>
</evidence>
<reference evidence="1 2" key="1">
    <citation type="journal article" date="2020" name="Microorganisms">
        <title>Simultaneous Genome Sequencing of Prosthecochloris ethylica and Desulfuromonas acetoxidans within a Syntrophic Mixture Reveals Unique Pili and Protein Interactions.</title>
        <authorList>
            <person name="Kyndt J.A."/>
            <person name="Van Beeumen J.J."/>
            <person name="Meyer T.E."/>
        </authorList>
    </citation>
    <scope>NUCLEOTIDE SEQUENCE [LARGE SCALE GENOMIC DNA]</scope>
    <source>
        <strain evidence="1 2">N3</strain>
    </source>
</reference>
<dbReference type="Proteomes" id="UP000619838">
    <property type="component" value="Unassembled WGS sequence"/>
</dbReference>
<dbReference type="EMBL" id="JADGII010000022">
    <property type="protein sequence ID" value="MBF0637479.1"/>
    <property type="molecule type" value="Genomic_DNA"/>
</dbReference>
<dbReference type="RefSeq" id="WP_175187798.1">
    <property type="nucleotide sequence ID" value="NZ_JABVZQ010000022.1"/>
</dbReference>
<keyword evidence="2" id="KW-1185">Reference proteome</keyword>
<accession>A0ABR9XU34</accession>
<proteinExistence type="predicted"/>
<organism evidence="1 2">
    <name type="scientific">Prosthecochloris ethylica</name>
    <dbReference type="NCBI Taxonomy" id="2743976"/>
    <lineage>
        <taxon>Bacteria</taxon>
        <taxon>Pseudomonadati</taxon>
        <taxon>Chlorobiota</taxon>
        <taxon>Chlorobiia</taxon>
        <taxon>Chlorobiales</taxon>
        <taxon>Chlorobiaceae</taxon>
        <taxon>Prosthecochloris</taxon>
    </lineage>
</organism>
<dbReference type="Pfam" id="PF11739">
    <property type="entry name" value="YdbH-like"/>
    <property type="match status" value="3"/>
</dbReference>
<protein>
    <submittedName>
        <fullName evidence="1">YdbH domain-containing protein</fullName>
    </submittedName>
</protein>
<gene>
    <name evidence="1" type="ORF">INT08_09900</name>
</gene>
<sequence length="689" mass="74398">MKRLPAAALSLLLLVLVTAAATWFTSPRVIRHLLEQQATRAGLELRLEQVGRLRWGSISCGMLELSTTSTPSWNLSLDNVRLTWSTSLSPATALKQFQEGSLLVETVIEAGQATLHLPDRNLKLSDSGSELSAAIMLQRSADEGWKAVPQQLDYAITDASLDINTLHLGGISYPFSFCRDNDWKQQTAPLGISSIASNDAPLPARNFSAQIALSPELLGSELITLERCSVDLMEWKASTPALTYDNTASTAIFTLHLDDISLNEPGVTGTFSGYLPLTVTPKGITLRQGSLKSAPGSELFVRSSDGHPLATLHPAGRGTETLQDINAEIRFEGPLDRLTSLRVTDASARLFDGNIGITNGIYQLDEKRTVLPLTLQNIQLNDVIELEGDFSASFNLPVSGTLPLVISERGLGIEAAELASSGIALITHHPKPDSTRAASTDLFTTAALPVSYTLSSPSVLLDRSPTGKITIDFRLSEFVREKGRDKQLLQEPGGKLTLFADPGEPAVITLEHFRAGFLGGSIGIETVEYNISRHQAQFVLQLDNVPLQKLLSLQGVNKVLASGSVRGTLPVSIDGPVFEIHQGAMSAAQNGTITYQTSEEEMSAAHQGLQTTYAALSDFRYNTLQAAIDIAPDGESFIALQLKGHNPEFQDGREVHLNINVEQNLLDLLRSLTISGAVEQAITEKAQQQ</sequence>
<comment type="caution">
    <text evidence="1">The sequence shown here is derived from an EMBL/GenBank/DDBJ whole genome shotgun (WGS) entry which is preliminary data.</text>
</comment>